<feature type="compositionally biased region" description="Polar residues" evidence="1">
    <location>
        <begin position="48"/>
        <end position="60"/>
    </location>
</feature>
<reference evidence="2" key="2">
    <citation type="submission" date="2021-10" db="EMBL/GenBank/DDBJ databases">
        <title>Phylogenomics reveals ancestral predisposition of the termite-cultivated fungus Termitomyces towards a domesticated lifestyle.</title>
        <authorList>
            <person name="Auxier B."/>
            <person name="Grum-Grzhimaylo A."/>
            <person name="Cardenas M.E."/>
            <person name="Lodge J.D."/>
            <person name="Laessoe T."/>
            <person name="Pedersen O."/>
            <person name="Smith M.E."/>
            <person name="Kuyper T.W."/>
            <person name="Franco-Molano E.A."/>
            <person name="Baroni T.J."/>
            <person name="Aanen D.K."/>
        </authorList>
    </citation>
    <scope>NUCLEOTIDE SEQUENCE</scope>
    <source>
        <strain evidence="2">D49</strain>
    </source>
</reference>
<comment type="caution">
    <text evidence="2">The sequence shown here is derived from an EMBL/GenBank/DDBJ whole genome shotgun (WGS) entry which is preliminary data.</text>
</comment>
<organism evidence="2 3">
    <name type="scientific">Sphagnurus paluster</name>
    <dbReference type="NCBI Taxonomy" id="117069"/>
    <lineage>
        <taxon>Eukaryota</taxon>
        <taxon>Fungi</taxon>
        <taxon>Dikarya</taxon>
        <taxon>Basidiomycota</taxon>
        <taxon>Agaricomycotina</taxon>
        <taxon>Agaricomycetes</taxon>
        <taxon>Agaricomycetidae</taxon>
        <taxon>Agaricales</taxon>
        <taxon>Tricholomatineae</taxon>
        <taxon>Lyophyllaceae</taxon>
        <taxon>Sphagnurus</taxon>
    </lineage>
</organism>
<protein>
    <recommendedName>
        <fullName evidence="4">BED-type domain-containing protein</fullName>
    </recommendedName>
</protein>
<feature type="non-terminal residue" evidence="2">
    <location>
        <position position="199"/>
    </location>
</feature>
<name>A0A9P7GFS7_9AGAR</name>
<dbReference type="EMBL" id="JABCKI010002382">
    <property type="protein sequence ID" value="KAG5646327.1"/>
    <property type="molecule type" value="Genomic_DNA"/>
</dbReference>
<proteinExistence type="predicted"/>
<accession>A0A9P7GFS7</accession>
<evidence type="ECO:0000313" key="3">
    <source>
        <dbReference type="Proteomes" id="UP000717328"/>
    </source>
</evidence>
<keyword evidence="3" id="KW-1185">Reference proteome</keyword>
<dbReference type="OrthoDB" id="3250324at2759"/>
<evidence type="ECO:0000313" key="2">
    <source>
        <dbReference type="EMBL" id="KAG5646327.1"/>
    </source>
</evidence>
<feature type="region of interest" description="Disordered" evidence="1">
    <location>
        <begin position="1"/>
        <end position="60"/>
    </location>
</feature>
<sequence length="199" mass="21847">MAPQVATCPRRTAGRQPARNASPESEDFDWSPVRAVIEEEGAEDARTNAPSNMATNFTTPTPSVQIQDVATNPSKKKQAHDIAQFFKNEDITDGSKTIKKKVCQICKTAPSCNVNYQYSTSTGNTVLRAHLCRQHAELYTSTCQEEGWSDYLETEQSGHDANHASGSAGRHSSLMPFTQEGFVDALVKFIIADDQASYL</sequence>
<evidence type="ECO:0008006" key="4">
    <source>
        <dbReference type="Google" id="ProtNLM"/>
    </source>
</evidence>
<dbReference type="Proteomes" id="UP000717328">
    <property type="component" value="Unassembled WGS sequence"/>
</dbReference>
<evidence type="ECO:0000256" key="1">
    <source>
        <dbReference type="SAM" id="MobiDB-lite"/>
    </source>
</evidence>
<gene>
    <name evidence="2" type="ORF">H0H81_008535</name>
</gene>
<reference evidence="2" key="1">
    <citation type="submission" date="2021-02" db="EMBL/GenBank/DDBJ databases">
        <authorList>
            <person name="Nieuwenhuis M."/>
            <person name="Van De Peppel L.J.J."/>
        </authorList>
    </citation>
    <scope>NUCLEOTIDE SEQUENCE</scope>
    <source>
        <strain evidence="2">D49</strain>
    </source>
</reference>
<dbReference type="AlphaFoldDB" id="A0A9P7GFS7"/>